<evidence type="ECO:0000256" key="1">
    <source>
        <dbReference type="ARBA" id="ARBA00005525"/>
    </source>
</evidence>
<evidence type="ECO:0000313" key="4">
    <source>
        <dbReference type="EMBL" id="TSD62497.1"/>
    </source>
</evidence>
<organism evidence="4 5">
    <name type="scientific">Aeromicrobium piscarium</name>
    <dbReference type="NCBI Taxonomy" id="2590901"/>
    <lineage>
        <taxon>Bacteria</taxon>
        <taxon>Bacillati</taxon>
        <taxon>Actinomycetota</taxon>
        <taxon>Actinomycetes</taxon>
        <taxon>Propionibacteriales</taxon>
        <taxon>Nocardioidaceae</taxon>
        <taxon>Aeromicrobium</taxon>
    </lineage>
</organism>
<dbReference type="OrthoDB" id="4425838at2"/>
<dbReference type="InterPro" id="IPR000304">
    <property type="entry name" value="Pyrroline-COOH_reductase"/>
</dbReference>
<reference evidence="4 5" key="1">
    <citation type="submission" date="2019-07" db="EMBL/GenBank/DDBJ databases">
        <authorList>
            <person name="Zhao L.H."/>
        </authorList>
    </citation>
    <scope>NUCLEOTIDE SEQUENCE [LARGE SCALE GENOMIC DNA]</scope>
    <source>
        <strain evidence="4 5">Co35</strain>
    </source>
</reference>
<dbReference type="InterPro" id="IPR036291">
    <property type="entry name" value="NAD(P)-bd_dom_sf"/>
</dbReference>
<evidence type="ECO:0000313" key="5">
    <source>
        <dbReference type="Proteomes" id="UP000316988"/>
    </source>
</evidence>
<accession>A0A554S841</accession>
<gene>
    <name evidence="4" type="ORF">FNM00_11095</name>
</gene>
<dbReference type="Pfam" id="PF03807">
    <property type="entry name" value="F420_oxidored"/>
    <property type="match status" value="1"/>
</dbReference>
<dbReference type="AlphaFoldDB" id="A0A554S841"/>
<dbReference type="GO" id="GO:0004735">
    <property type="term" value="F:pyrroline-5-carboxylate reductase activity"/>
    <property type="evidence" value="ECO:0007669"/>
    <property type="project" value="InterPro"/>
</dbReference>
<dbReference type="PIRSF" id="PIRSF000193">
    <property type="entry name" value="Pyrrol-5-carb_rd"/>
    <property type="match status" value="1"/>
</dbReference>
<dbReference type="Proteomes" id="UP000316988">
    <property type="component" value="Unassembled WGS sequence"/>
</dbReference>
<protein>
    <submittedName>
        <fullName evidence="4">Pyrroline-5-carboxylate reductase</fullName>
    </submittedName>
</protein>
<name>A0A554S841_9ACTN</name>
<dbReference type="GO" id="GO:0055129">
    <property type="term" value="P:L-proline biosynthetic process"/>
    <property type="evidence" value="ECO:0007669"/>
    <property type="project" value="TreeGrafter"/>
</dbReference>
<comment type="similarity">
    <text evidence="1">Belongs to the pyrroline-5-carboxylate reductase family.</text>
</comment>
<comment type="caution">
    <text evidence="4">The sequence shown here is derived from an EMBL/GenBank/DDBJ whole genome shotgun (WGS) entry which is preliminary data.</text>
</comment>
<feature type="binding site" evidence="2">
    <location>
        <position position="65"/>
    </location>
    <ligand>
        <name>NADPH</name>
        <dbReference type="ChEBI" id="CHEBI:57783"/>
    </ligand>
</feature>
<dbReference type="InterPro" id="IPR028939">
    <property type="entry name" value="P5C_Rdtase_cat_N"/>
</dbReference>
<feature type="binding site" evidence="2">
    <location>
        <begin position="16"/>
        <end position="21"/>
    </location>
    <ligand>
        <name>NADP(+)</name>
        <dbReference type="ChEBI" id="CHEBI:58349"/>
    </ligand>
</feature>
<keyword evidence="2" id="KW-0521">NADP</keyword>
<sequence>MDRDTVTDSRTHYGVLGVGTLAEAIVTGLCEDVAEPPTIALSPRSASRSEALAERFTTVRVEPDNQAVVDASDVVIVSVRPQDATQVLESLSFRTEQSVVSVMAGLALDDLVPLVSPAVDLARSAPMPAVAGRQSTTPVHPRTDAAEALFVRLGGVLDVPTEALLERIFTASATVAAHYAYLATIAGWLADEGLSSGEADRYVKGLFGEVAASLWSPQELTALADSHATAGGINEAFRDFLTEAGVYTTVTESLDRLHAHGRRLG</sequence>
<dbReference type="PANTHER" id="PTHR11645">
    <property type="entry name" value="PYRROLINE-5-CARBOXYLATE REDUCTASE"/>
    <property type="match status" value="1"/>
</dbReference>
<keyword evidence="5" id="KW-1185">Reference proteome</keyword>
<proteinExistence type="inferred from homology"/>
<evidence type="ECO:0000259" key="3">
    <source>
        <dbReference type="Pfam" id="PF03807"/>
    </source>
</evidence>
<feature type="domain" description="Pyrroline-5-carboxylate reductase catalytic N-terminal" evidence="3">
    <location>
        <begin position="13"/>
        <end position="105"/>
    </location>
</feature>
<evidence type="ECO:0000256" key="2">
    <source>
        <dbReference type="PIRSR" id="PIRSR000193-1"/>
    </source>
</evidence>
<dbReference type="EMBL" id="VLNT01000008">
    <property type="protein sequence ID" value="TSD62497.1"/>
    <property type="molecule type" value="Genomic_DNA"/>
</dbReference>
<dbReference type="SUPFAM" id="SSF51735">
    <property type="entry name" value="NAD(P)-binding Rossmann-fold domains"/>
    <property type="match status" value="1"/>
</dbReference>
<dbReference type="Gene3D" id="3.40.50.720">
    <property type="entry name" value="NAD(P)-binding Rossmann-like Domain"/>
    <property type="match status" value="1"/>
</dbReference>
<dbReference type="PANTHER" id="PTHR11645:SF13">
    <property type="entry name" value="PYRROLINE-5-CARBOXYLATE REDUCTASE CATALYTIC N-TERMINAL DOMAIN-CONTAINING PROTEIN"/>
    <property type="match status" value="1"/>
</dbReference>